<organism evidence="1 2">
    <name type="scientific">Caerostris extrusa</name>
    <name type="common">Bark spider</name>
    <name type="synonym">Caerostris bankana</name>
    <dbReference type="NCBI Taxonomy" id="172846"/>
    <lineage>
        <taxon>Eukaryota</taxon>
        <taxon>Metazoa</taxon>
        <taxon>Ecdysozoa</taxon>
        <taxon>Arthropoda</taxon>
        <taxon>Chelicerata</taxon>
        <taxon>Arachnida</taxon>
        <taxon>Araneae</taxon>
        <taxon>Araneomorphae</taxon>
        <taxon>Entelegynae</taxon>
        <taxon>Araneoidea</taxon>
        <taxon>Araneidae</taxon>
        <taxon>Caerostris</taxon>
    </lineage>
</organism>
<dbReference type="AlphaFoldDB" id="A0AAV4QEZ1"/>
<keyword evidence="2" id="KW-1185">Reference proteome</keyword>
<evidence type="ECO:0000313" key="1">
    <source>
        <dbReference type="EMBL" id="GIY08633.1"/>
    </source>
</evidence>
<proteinExistence type="predicted"/>
<dbReference type="Proteomes" id="UP001054945">
    <property type="component" value="Unassembled WGS sequence"/>
</dbReference>
<sequence length="88" mass="9901">MNIPQLVTQPTNFRKSCKVRNDLETFTASSEFFLNSWVRPHVPTQQLPLVRIKTCATSLNKAQNANSAFYLAGEARKPSCTKNSSSWP</sequence>
<protein>
    <submittedName>
        <fullName evidence="1">Uncharacterized protein</fullName>
    </submittedName>
</protein>
<name>A0AAV4QEZ1_CAEEX</name>
<gene>
    <name evidence="1" type="ORF">CEXT_576311</name>
</gene>
<dbReference type="EMBL" id="BPLR01006272">
    <property type="protein sequence ID" value="GIY08633.1"/>
    <property type="molecule type" value="Genomic_DNA"/>
</dbReference>
<reference evidence="1 2" key="1">
    <citation type="submission" date="2021-06" db="EMBL/GenBank/DDBJ databases">
        <title>Caerostris extrusa draft genome.</title>
        <authorList>
            <person name="Kono N."/>
            <person name="Arakawa K."/>
        </authorList>
    </citation>
    <scope>NUCLEOTIDE SEQUENCE [LARGE SCALE GENOMIC DNA]</scope>
</reference>
<comment type="caution">
    <text evidence="1">The sequence shown here is derived from an EMBL/GenBank/DDBJ whole genome shotgun (WGS) entry which is preliminary data.</text>
</comment>
<accession>A0AAV4QEZ1</accession>
<evidence type="ECO:0000313" key="2">
    <source>
        <dbReference type="Proteomes" id="UP001054945"/>
    </source>
</evidence>